<dbReference type="Pfam" id="PF03544">
    <property type="entry name" value="TonB_C"/>
    <property type="match status" value="1"/>
</dbReference>
<dbReference type="Proteomes" id="UP000570514">
    <property type="component" value="Unassembled WGS sequence"/>
</dbReference>
<dbReference type="GO" id="GO:0098797">
    <property type="term" value="C:plasma membrane protein complex"/>
    <property type="evidence" value="ECO:0007669"/>
    <property type="project" value="TreeGrafter"/>
</dbReference>
<evidence type="ECO:0000313" key="11">
    <source>
        <dbReference type="EMBL" id="NIK88570.1"/>
    </source>
</evidence>
<dbReference type="SUPFAM" id="SSF74653">
    <property type="entry name" value="TolA/TonB C-terminal domain"/>
    <property type="match status" value="1"/>
</dbReference>
<evidence type="ECO:0000256" key="1">
    <source>
        <dbReference type="ARBA" id="ARBA00004383"/>
    </source>
</evidence>
<protein>
    <submittedName>
        <fullName evidence="11">TonB family protein</fullName>
    </submittedName>
</protein>
<evidence type="ECO:0000256" key="6">
    <source>
        <dbReference type="ARBA" id="ARBA00022692"/>
    </source>
</evidence>
<dbReference type="PROSITE" id="PS52015">
    <property type="entry name" value="TONB_CTD"/>
    <property type="match status" value="1"/>
</dbReference>
<keyword evidence="5" id="KW-0997">Cell inner membrane</keyword>
<organism evidence="11 12">
    <name type="scientific">Rhizomicrobium palustre</name>
    <dbReference type="NCBI Taxonomy" id="189966"/>
    <lineage>
        <taxon>Bacteria</taxon>
        <taxon>Pseudomonadati</taxon>
        <taxon>Pseudomonadota</taxon>
        <taxon>Alphaproteobacteria</taxon>
        <taxon>Micropepsales</taxon>
        <taxon>Micropepsaceae</taxon>
        <taxon>Rhizomicrobium</taxon>
    </lineage>
</organism>
<evidence type="ECO:0000256" key="3">
    <source>
        <dbReference type="ARBA" id="ARBA00022448"/>
    </source>
</evidence>
<gene>
    <name evidence="11" type="ORF">FHS83_001888</name>
</gene>
<evidence type="ECO:0000256" key="9">
    <source>
        <dbReference type="ARBA" id="ARBA00023136"/>
    </source>
</evidence>
<evidence type="ECO:0000313" key="12">
    <source>
        <dbReference type="Proteomes" id="UP000570514"/>
    </source>
</evidence>
<evidence type="ECO:0000256" key="8">
    <source>
        <dbReference type="ARBA" id="ARBA00022989"/>
    </source>
</evidence>
<keyword evidence="12" id="KW-1185">Reference proteome</keyword>
<dbReference type="InterPro" id="IPR051045">
    <property type="entry name" value="TonB-dependent_transducer"/>
</dbReference>
<comment type="similarity">
    <text evidence="2">Belongs to the TonB family.</text>
</comment>
<keyword evidence="9" id="KW-0472">Membrane</keyword>
<dbReference type="InterPro" id="IPR037682">
    <property type="entry name" value="TonB_C"/>
</dbReference>
<dbReference type="GO" id="GO:0015031">
    <property type="term" value="P:protein transport"/>
    <property type="evidence" value="ECO:0007669"/>
    <property type="project" value="UniProtKB-KW"/>
</dbReference>
<dbReference type="NCBIfam" id="TIGR01352">
    <property type="entry name" value="tonB_Cterm"/>
    <property type="match status" value="1"/>
</dbReference>
<sequence length="198" mass="20893">MPAKANKGSLRVSGIVLASLLQAGFVWALISGLQIRASDVIRDPVNAFFPKDSAKPPQTPPPAASEQLPVEVFVPKPVFEIAEPPGETVITPLPNRPMPPQGVERGPVALMATHTIPPYPALEARLGAEGTVVLRITIGTDGAVKAAQVVRSSGYEGLDRAAVAWVLAHWRYQPALRSGTPVDSAANVAVRFNLKSNG</sequence>
<keyword evidence="8" id="KW-1133">Transmembrane helix</keyword>
<reference evidence="11 12" key="1">
    <citation type="submission" date="2020-03" db="EMBL/GenBank/DDBJ databases">
        <title>Genomic Encyclopedia of Type Strains, Phase IV (KMG-IV): sequencing the most valuable type-strain genomes for metagenomic binning, comparative biology and taxonomic classification.</title>
        <authorList>
            <person name="Goeker M."/>
        </authorList>
    </citation>
    <scope>NUCLEOTIDE SEQUENCE [LARGE SCALE GENOMIC DNA]</scope>
    <source>
        <strain evidence="11 12">DSM 19867</strain>
    </source>
</reference>
<keyword evidence="6" id="KW-0812">Transmembrane</keyword>
<evidence type="ECO:0000256" key="5">
    <source>
        <dbReference type="ARBA" id="ARBA00022519"/>
    </source>
</evidence>
<dbReference type="PANTHER" id="PTHR33446:SF2">
    <property type="entry name" value="PROTEIN TONB"/>
    <property type="match status" value="1"/>
</dbReference>
<keyword evidence="7" id="KW-0653">Protein transport</keyword>
<comment type="caution">
    <text evidence="11">The sequence shown here is derived from an EMBL/GenBank/DDBJ whole genome shotgun (WGS) entry which is preliminary data.</text>
</comment>
<evidence type="ECO:0000256" key="2">
    <source>
        <dbReference type="ARBA" id="ARBA00006555"/>
    </source>
</evidence>
<dbReference type="PANTHER" id="PTHR33446">
    <property type="entry name" value="PROTEIN TONB-RELATED"/>
    <property type="match status" value="1"/>
</dbReference>
<dbReference type="Gene3D" id="3.30.1150.10">
    <property type="match status" value="1"/>
</dbReference>
<name>A0A846N046_9PROT</name>
<dbReference type="InterPro" id="IPR006260">
    <property type="entry name" value="TonB/TolA_C"/>
</dbReference>
<comment type="subcellular location">
    <subcellularLocation>
        <location evidence="1">Cell inner membrane</location>
        <topology evidence="1">Single-pass membrane protein</topology>
        <orientation evidence="1">Periplasmic side</orientation>
    </subcellularLocation>
</comment>
<dbReference type="EMBL" id="JAASRM010000001">
    <property type="protein sequence ID" value="NIK88570.1"/>
    <property type="molecule type" value="Genomic_DNA"/>
</dbReference>
<feature type="domain" description="TonB C-terminal" evidence="10">
    <location>
        <begin position="104"/>
        <end position="198"/>
    </location>
</feature>
<dbReference type="GO" id="GO:0031992">
    <property type="term" value="F:energy transducer activity"/>
    <property type="evidence" value="ECO:0007669"/>
    <property type="project" value="TreeGrafter"/>
</dbReference>
<evidence type="ECO:0000259" key="10">
    <source>
        <dbReference type="PROSITE" id="PS52015"/>
    </source>
</evidence>
<dbReference type="GO" id="GO:0055085">
    <property type="term" value="P:transmembrane transport"/>
    <property type="evidence" value="ECO:0007669"/>
    <property type="project" value="InterPro"/>
</dbReference>
<accession>A0A846N046</accession>
<proteinExistence type="inferred from homology"/>
<dbReference type="AlphaFoldDB" id="A0A846N046"/>
<keyword evidence="4" id="KW-1003">Cell membrane</keyword>
<evidence type="ECO:0000256" key="7">
    <source>
        <dbReference type="ARBA" id="ARBA00022927"/>
    </source>
</evidence>
<keyword evidence="3" id="KW-0813">Transport</keyword>
<evidence type="ECO:0000256" key="4">
    <source>
        <dbReference type="ARBA" id="ARBA00022475"/>
    </source>
</evidence>
<dbReference type="RefSeq" id="WP_167082735.1">
    <property type="nucleotide sequence ID" value="NZ_BAAADC010000001.1"/>
</dbReference>